<feature type="compositionally biased region" description="Polar residues" evidence="1">
    <location>
        <begin position="27"/>
        <end position="40"/>
    </location>
</feature>
<feature type="domain" description="DUF7869" evidence="2">
    <location>
        <begin position="350"/>
        <end position="470"/>
    </location>
</feature>
<protein>
    <recommendedName>
        <fullName evidence="2">DUF7869 domain-containing protein</fullName>
    </recommendedName>
</protein>
<dbReference type="Proteomes" id="UP000237271">
    <property type="component" value="Unassembled WGS sequence"/>
</dbReference>
<evidence type="ECO:0000313" key="4">
    <source>
        <dbReference type="Proteomes" id="UP000237271"/>
    </source>
</evidence>
<dbReference type="OrthoDB" id="127459at2759"/>
<dbReference type="PANTHER" id="PTHR34415:SF1">
    <property type="entry name" value="INTEGRASE CATALYTIC DOMAIN-CONTAINING PROTEIN"/>
    <property type="match status" value="1"/>
</dbReference>
<name>A0A2P4YKB8_9STRA</name>
<dbReference type="InterPro" id="IPR057191">
    <property type="entry name" value="DUF7869"/>
</dbReference>
<dbReference type="Pfam" id="PF25273">
    <property type="entry name" value="DUF7869"/>
    <property type="match status" value="1"/>
</dbReference>
<gene>
    <name evidence="3" type="ORF">PHPALM_4256</name>
</gene>
<sequence length="472" mass="53035">MEELAALRSPLDEPSVSETTPHDRNNGSDGSSESEWQPGSSDDLRSGEEDMTLSDNVESGEEATMETSINLNSDDLQEKIASLIEADPCTSKCLKGKEAAIGGFLCSLSQMSSSDRKQSIITALAVLKEADTVLVEFVAPPGVHVTECQLQQSRINNGIFSVKAHGNHLNVNASAVDIRWLVSRFKDFAKSVGDVVPVRVRKQKTVDGVVKLHYSEADYTLLPAYFTWNQLYTEMHNYVEEIRLRVREPQPSTFRQLLTKLCPTIRKRSPRNNVCDKCSILYARMKSRVTADLTEELGRHTEAARRMRFNRRTRTSHGGCIIMDYSQNLALPSVASTPSQWYFLSLRSVNVFGIYFANKGIQYNYVYDETVAGKGTDEVNSMLHHFIDDIVITNGYRKLTVYADNCGGQNKNNFVVNMLLALTHMEDLDTVNLTFFVKGHTKNAVDRGFGHMRKHLARLDVWTVDQLLESCK</sequence>
<evidence type="ECO:0000313" key="3">
    <source>
        <dbReference type="EMBL" id="POM78236.1"/>
    </source>
</evidence>
<evidence type="ECO:0000256" key="1">
    <source>
        <dbReference type="SAM" id="MobiDB-lite"/>
    </source>
</evidence>
<reference evidence="3 4" key="1">
    <citation type="journal article" date="2017" name="Genome Biol. Evol.">
        <title>Phytophthora megakarya and P. palmivora, closely related causal agents of cacao black pod rot, underwent increases in genome sizes and gene numbers by different mechanisms.</title>
        <authorList>
            <person name="Ali S.S."/>
            <person name="Shao J."/>
            <person name="Lary D.J."/>
            <person name="Kronmiller B."/>
            <person name="Shen D."/>
            <person name="Strem M.D."/>
            <person name="Amoako-Attah I."/>
            <person name="Akrofi A.Y."/>
            <person name="Begoude B.A."/>
            <person name="Ten Hoopen G.M."/>
            <person name="Coulibaly K."/>
            <person name="Kebe B.I."/>
            <person name="Melnick R.L."/>
            <person name="Guiltinan M.J."/>
            <person name="Tyler B.M."/>
            <person name="Meinhardt L.W."/>
            <person name="Bailey B.A."/>
        </authorList>
    </citation>
    <scope>NUCLEOTIDE SEQUENCE [LARGE SCALE GENOMIC DNA]</scope>
    <source>
        <strain evidence="4">sbr112.9</strain>
    </source>
</reference>
<feature type="region of interest" description="Disordered" evidence="1">
    <location>
        <begin position="1"/>
        <end position="66"/>
    </location>
</feature>
<organism evidence="3 4">
    <name type="scientific">Phytophthora palmivora</name>
    <dbReference type="NCBI Taxonomy" id="4796"/>
    <lineage>
        <taxon>Eukaryota</taxon>
        <taxon>Sar</taxon>
        <taxon>Stramenopiles</taxon>
        <taxon>Oomycota</taxon>
        <taxon>Peronosporomycetes</taxon>
        <taxon>Peronosporales</taxon>
        <taxon>Peronosporaceae</taxon>
        <taxon>Phytophthora</taxon>
    </lineage>
</organism>
<dbReference type="EMBL" id="NCKW01002090">
    <property type="protein sequence ID" value="POM78236.1"/>
    <property type="molecule type" value="Genomic_DNA"/>
</dbReference>
<keyword evidence="4" id="KW-1185">Reference proteome</keyword>
<dbReference type="AlphaFoldDB" id="A0A2P4YKB8"/>
<evidence type="ECO:0000259" key="2">
    <source>
        <dbReference type="Pfam" id="PF25273"/>
    </source>
</evidence>
<dbReference type="PANTHER" id="PTHR34415">
    <property type="entry name" value="INTEGRASE CATALYTIC DOMAIN-CONTAINING PROTEIN"/>
    <property type="match status" value="1"/>
</dbReference>
<accession>A0A2P4YKB8</accession>
<proteinExistence type="predicted"/>
<comment type="caution">
    <text evidence="3">The sequence shown here is derived from an EMBL/GenBank/DDBJ whole genome shotgun (WGS) entry which is preliminary data.</text>
</comment>